<dbReference type="AlphaFoldDB" id="A0A219AQX8"/>
<evidence type="ECO:0000313" key="1">
    <source>
        <dbReference type="EMBL" id="OWT43161.1"/>
    </source>
</evidence>
<dbReference type="RefSeq" id="XP_022285609.1">
    <property type="nucleotide sequence ID" value="XM_022429353.1"/>
</dbReference>
<dbReference type="Proteomes" id="UP000078397">
    <property type="component" value="Unassembled WGS sequence"/>
</dbReference>
<proteinExistence type="predicted"/>
<gene>
    <name evidence="1" type="ORF">VFPPC_17663</name>
</gene>
<dbReference type="EMBL" id="LSBJ02000003">
    <property type="protein sequence ID" value="OWT43161.1"/>
    <property type="molecule type" value="Genomic_DNA"/>
</dbReference>
<organism evidence="1 2">
    <name type="scientific">Pochonia chlamydosporia 170</name>
    <dbReference type="NCBI Taxonomy" id="1380566"/>
    <lineage>
        <taxon>Eukaryota</taxon>
        <taxon>Fungi</taxon>
        <taxon>Dikarya</taxon>
        <taxon>Ascomycota</taxon>
        <taxon>Pezizomycotina</taxon>
        <taxon>Sordariomycetes</taxon>
        <taxon>Hypocreomycetidae</taxon>
        <taxon>Hypocreales</taxon>
        <taxon>Clavicipitaceae</taxon>
        <taxon>Pochonia</taxon>
    </lineage>
</organism>
<accession>A0A219AQX8</accession>
<protein>
    <submittedName>
        <fullName evidence="1">Uncharacterized protein</fullName>
    </submittedName>
</protein>
<evidence type="ECO:0000313" key="2">
    <source>
        <dbReference type="Proteomes" id="UP000078397"/>
    </source>
</evidence>
<comment type="caution">
    <text evidence="1">The sequence shown here is derived from an EMBL/GenBank/DDBJ whole genome shotgun (WGS) entry which is preliminary data.</text>
</comment>
<keyword evidence="2" id="KW-1185">Reference proteome</keyword>
<sequence length="50" mass="5232">MHVCSDSHPTMSGRQVHVASALAAWTSDAATLAGRDRHPLPTHGPAMAKV</sequence>
<dbReference type="GeneID" id="33936596"/>
<dbReference type="KEGG" id="pchm:VFPPC_17663"/>
<reference evidence="1 2" key="1">
    <citation type="journal article" date="2016" name="PLoS Pathog.">
        <title>Biosynthesis of antibiotic leucinostatins in bio-control fungus Purpureocillium lilacinum and their inhibition on phytophthora revealed by genome mining.</title>
        <authorList>
            <person name="Wang G."/>
            <person name="Liu Z."/>
            <person name="Lin R."/>
            <person name="Li E."/>
            <person name="Mao Z."/>
            <person name="Ling J."/>
            <person name="Yang Y."/>
            <person name="Yin W.B."/>
            <person name="Xie B."/>
        </authorList>
    </citation>
    <scope>NUCLEOTIDE SEQUENCE [LARGE SCALE GENOMIC DNA]</scope>
    <source>
        <strain evidence="1">170</strain>
    </source>
</reference>
<name>A0A219AQX8_METCM</name>